<keyword evidence="1" id="KW-0812">Transmembrane</keyword>
<dbReference type="RefSeq" id="WP_157741059.1">
    <property type="nucleotide sequence ID" value="NZ_CP022743.1"/>
</dbReference>
<feature type="transmembrane region" description="Helical" evidence="1">
    <location>
        <begin position="5"/>
        <end position="25"/>
    </location>
</feature>
<keyword evidence="1" id="KW-1133">Transmembrane helix</keyword>
<protein>
    <submittedName>
        <fullName evidence="2">Uncharacterized protein</fullName>
    </submittedName>
</protein>
<evidence type="ECO:0000313" key="3">
    <source>
        <dbReference type="Proteomes" id="UP000215002"/>
    </source>
</evidence>
<dbReference type="EMBL" id="CP022743">
    <property type="protein sequence ID" value="ASU36669.1"/>
    <property type="molecule type" value="Genomic_DNA"/>
</dbReference>
<dbReference type="OrthoDB" id="799813at2"/>
<dbReference type="KEGG" id="muc:MuYL_4786"/>
<dbReference type="AlphaFoldDB" id="A0A223P3F3"/>
<organism evidence="2 3">
    <name type="scientific">Mucilaginibacter xinganensis</name>
    <dbReference type="NCBI Taxonomy" id="1234841"/>
    <lineage>
        <taxon>Bacteria</taxon>
        <taxon>Pseudomonadati</taxon>
        <taxon>Bacteroidota</taxon>
        <taxon>Sphingobacteriia</taxon>
        <taxon>Sphingobacteriales</taxon>
        <taxon>Sphingobacteriaceae</taxon>
        <taxon>Mucilaginibacter</taxon>
    </lineage>
</organism>
<keyword evidence="3" id="KW-1185">Reference proteome</keyword>
<gene>
    <name evidence="2" type="ORF">MuYL_4786</name>
</gene>
<keyword evidence="1" id="KW-0472">Membrane</keyword>
<reference evidence="2 3" key="1">
    <citation type="submission" date="2017-08" db="EMBL/GenBank/DDBJ databases">
        <title>Complete genome sequence of Mucilaginibacter sp. strain BJC16-A31.</title>
        <authorList>
            <consortium name="Henan University of Science and Technology"/>
            <person name="You X."/>
        </authorList>
    </citation>
    <scope>NUCLEOTIDE SEQUENCE [LARGE SCALE GENOMIC DNA]</scope>
    <source>
        <strain evidence="2 3">BJC16-A31</strain>
    </source>
</reference>
<feature type="transmembrane region" description="Helical" evidence="1">
    <location>
        <begin position="31"/>
        <end position="49"/>
    </location>
</feature>
<dbReference type="Proteomes" id="UP000215002">
    <property type="component" value="Chromosome"/>
</dbReference>
<proteinExistence type="predicted"/>
<name>A0A223P3F3_9SPHI</name>
<accession>A0A223P3F3</accession>
<sequence>MRKVYLYLFIGITAIALMTVIVFNFDPNTETWGSLLLGAAFGYLFVRMIRNRRQKNVK</sequence>
<evidence type="ECO:0000313" key="2">
    <source>
        <dbReference type="EMBL" id="ASU36669.1"/>
    </source>
</evidence>
<evidence type="ECO:0000256" key="1">
    <source>
        <dbReference type="SAM" id="Phobius"/>
    </source>
</evidence>